<dbReference type="InterPro" id="IPR051681">
    <property type="entry name" value="Ser/Thr_Kinases-Pseudokinases"/>
</dbReference>
<sequence length="580" mass="64239">MDKVLAMLKAILQHFWTASHVGDSPLNGRQSQFRPLDKKIKGVRVVRNGVECTISVWEVVVGDIALLAPGEIIPCDGIFLFGHNVTCDESASTGEITVVKKAPFSQCVALKQAHPRRIVDAKNYASASRDTCGHGMDCFIVSGSKVLEGVGRYVVVGTKNRVTMAHGAPTYVLSNKSFKRFFTRLCRVPHPEALPTVGSDMEWNSSIGLHSDNIVAPTYLRGCRDIPVSSTALHIPHFGPPEDDPFGSTSLLRVGTNQNHPEDIHSPFDNNKVDTLDLQPEVCDLAKRASRYCLDLGDTVHRDVEHYATGGSAFVYRGTLDPEGTAIAVKTFRFGHKSDPGVVKSICREVHIWSKLHNDNILPVLGFTTKFDQTISIVSPWMERGNAHDYVQDVDVDPRPLLVGIATGLQYLHSYEPHPIYHGDLKGFNVLISDDGCPLLTDFGFAFIVDSSFSMDVEGGRGGTLQWMAPEYFGLWEDSTATERDAWAATAEKDVWAFGMTILELFTRQRPFPGVDKGFQLIPRIRMGHPRPSDEVTCSRLTDEWWNICLLCWHLDPSKRPRVSDVLAKIPMGSSHGCML</sequence>
<dbReference type="PROSITE" id="PS50011">
    <property type="entry name" value="PROTEIN_KINASE_DOM"/>
    <property type="match status" value="1"/>
</dbReference>
<dbReference type="STRING" id="1036808.A0A0C2ZG94"/>
<dbReference type="Gene3D" id="2.70.150.10">
    <property type="entry name" value="Calcium-transporting ATPase, cytoplasmic transduction domain A"/>
    <property type="match status" value="1"/>
</dbReference>
<dbReference type="InterPro" id="IPR008250">
    <property type="entry name" value="ATPase_P-typ_transduc_dom_A_sf"/>
</dbReference>
<dbReference type="InterPro" id="IPR008271">
    <property type="entry name" value="Ser/Thr_kinase_AS"/>
</dbReference>
<proteinExistence type="predicted"/>
<dbReference type="Pfam" id="PF00122">
    <property type="entry name" value="E1-E2_ATPase"/>
    <property type="match status" value="1"/>
</dbReference>
<keyword evidence="3" id="KW-1185">Reference proteome</keyword>
<reference evidence="3" key="2">
    <citation type="submission" date="2015-01" db="EMBL/GenBank/DDBJ databases">
        <title>Evolutionary Origins and Diversification of the Mycorrhizal Mutualists.</title>
        <authorList>
            <consortium name="DOE Joint Genome Institute"/>
            <consortium name="Mycorrhizal Genomics Consortium"/>
            <person name="Kohler A."/>
            <person name="Kuo A."/>
            <person name="Nagy L.G."/>
            <person name="Floudas D."/>
            <person name="Copeland A."/>
            <person name="Barry K.W."/>
            <person name="Cichocki N."/>
            <person name="Veneault-Fourrey C."/>
            <person name="LaButti K."/>
            <person name="Lindquist E.A."/>
            <person name="Lipzen A."/>
            <person name="Lundell T."/>
            <person name="Morin E."/>
            <person name="Murat C."/>
            <person name="Riley R."/>
            <person name="Ohm R."/>
            <person name="Sun H."/>
            <person name="Tunlid A."/>
            <person name="Henrissat B."/>
            <person name="Grigoriev I.V."/>
            <person name="Hibbett D.S."/>
            <person name="Martin F."/>
        </authorList>
    </citation>
    <scope>NUCLEOTIDE SEQUENCE [LARGE SCALE GENOMIC DNA]</scope>
    <source>
        <strain evidence="3">Foug A</strain>
    </source>
</reference>
<dbReference type="Gene3D" id="1.10.510.10">
    <property type="entry name" value="Transferase(Phosphotransferase) domain 1"/>
    <property type="match status" value="1"/>
</dbReference>
<protein>
    <recommendedName>
        <fullName evidence="1">Protein kinase domain-containing protein</fullName>
    </recommendedName>
</protein>
<dbReference type="Proteomes" id="UP000053989">
    <property type="component" value="Unassembled WGS sequence"/>
</dbReference>
<feature type="domain" description="Protein kinase" evidence="1">
    <location>
        <begin position="301"/>
        <end position="579"/>
    </location>
</feature>
<dbReference type="GO" id="GO:0004674">
    <property type="term" value="F:protein serine/threonine kinase activity"/>
    <property type="evidence" value="ECO:0007669"/>
    <property type="project" value="TreeGrafter"/>
</dbReference>
<dbReference type="PANTHER" id="PTHR44329">
    <property type="entry name" value="SERINE/THREONINE-PROTEIN KINASE TNNI3K-RELATED"/>
    <property type="match status" value="1"/>
</dbReference>
<dbReference type="InterPro" id="IPR059000">
    <property type="entry name" value="ATPase_P-type_domA"/>
</dbReference>
<evidence type="ECO:0000313" key="2">
    <source>
        <dbReference type="EMBL" id="KIM60688.1"/>
    </source>
</evidence>
<dbReference type="SUPFAM" id="SSF56112">
    <property type="entry name" value="Protein kinase-like (PK-like)"/>
    <property type="match status" value="1"/>
</dbReference>
<dbReference type="PROSITE" id="PS00108">
    <property type="entry name" value="PROTEIN_KINASE_ST"/>
    <property type="match status" value="1"/>
</dbReference>
<dbReference type="EMBL" id="KN822059">
    <property type="protein sequence ID" value="KIM60688.1"/>
    <property type="molecule type" value="Genomic_DNA"/>
</dbReference>
<dbReference type="GO" id="GO:0005524">
    <property type="term" value="F:ATP binding"/>
    <property type="evidence" value="ECO:0007669"/>
    <property type="project" value="InterPro"/>
</dbReference>
<organism evidence="2 3">
    <name type="scientific">Scleroderma citrinum Foug A</name>
    <dbReference type="NCBI Taxonomy" id="1036808"/>
    <lineage>
        <taxon>Eukaryota</taxon>
        <taxon>Fungi</taxon>
        <taxon>Dikarya</taxon>
        <taxon>Basidiomycota</taxon>
        <taxon>Agaricomycotina</taxon>
        <taxon>Agaricomycetes</taxon>
        <taxon>Agaricomycetidae</taxon>
        <taxon>Boletales</taxon>
        <taxon>Sclerodermatineae</taxon>
        <taxon>Sclerodermataceae</taxon>
        <taxon>Scleroderma</taxon>
    </lineage>
</organism>
<dbReference type="InterPro" id="IPR000719">
    <property type="entry name" value="Prot_kinase_dom"/>
</dbReference>
<accession>A0A0C2ZG94</accession>
<dbReference type="Pfam" id="PF07714">
    <property type="entry name" value="PK_Tyr_Ser-Thr"/>
    <property type="match status" value="1"/>
</dbReference>
<dbReference type="HOGENOM" id="CLU_470224_0_0_1"/>
<dbReference type="InterPro" id="IPR001245">
    <property type="entry name" value="Ser-Thr/Tyr_kinase_cat_dom"/>
</dbReference>
<evidence type="ECO:0000313" key="3">
    <source>
        <dbReference type="Proteomes" id="UP000053989"/>
    </source>
</evidence>
<reference evidence="2 3" key="1">
    <citation type="submission" date="2014-04" db="EMBL/GenBank/DDBJ databases">
        <authorList>
            <consortium name="DOE Joint Genome Institute"/>
            <person name="Kuo A."/>
            <person name="Kohler A."/>
            <person name="Nagy L.G."/>
            <person name="Floudas D."/>
            <person name="Copeland A."/>
            <person name="Barry K.W."/>
            <person name="Cichocki N."/>
            <person name="Veneault-Fourrey C."/>
            <person name="LaButti K."/>
            <person name="Lindquist E.A."/>
            <person name="Lipzen A."/>
            <person name="Lundell T."/>
            <person name="Morin E."/>
            <person name="Murat C."/>
            <person name="Sun H."/>
            <person name="Tunlid A."/>
            <person name="Henrissat B."/>
            <person name="Grigoriev I.V."/>
            <person name="Hibbett D.S."/>
            <person name="Martin F."/>
            <person name="Nordberg H.P."/>
            <person name="Cantor M.N."/>
            <person name="Hua S.X."/>
        </authorList>
    </citation>
    <scope>NUCLEOTIDE SEQUENCE [LARGE SCALE GENOMIC DNA]</scope>
    <source>
        <strain evidence="2 3">Foug A</strain>
    </source>
</reference>
<evidence type="ECO:0000259" key="1">
    <source>
        <dbReference type="PROSITE" id="PS50011"/>
    </source>
</evidence>
<dbReference type="InterPro" id="IPR011009">
    <property type="entry name" value="Kinase-like_dom_sf"/>
</dbReference>
<name>A0A0C2ZG94_9AGAM</name>
<dbReference type="InParanoid" id="A0A0C2ZG94"/>
<dbReference type="AlphaFoldDB" id="A0A0C2ZG94"/>
<dbReference type="OrthoDB" id="3352408at2759"/>
<dbReference type="SMART" id="SM00220">
    <property type="entry name" value="S_TKc"/>
    <property type="match status" value="1"/>
</dbReference>
<gene>
    <name evidence="2" type="ORF">SCLCIDRAFT_1216597</name>
</gene>
<dbReference type="SUPFAM" id="SSF81653">
    <property type="entry name" value="Calcium ATPase, transduction domain A"/>
    <property type="match status" value="1"/>
</dbReference>